<evidence type="ECO:0000256" key="1">
    <source>
        <dbReference type="ARBA" id="ARBA00010996"/>
    </source>
</evidence>
<dbReference type="Pfam" id="PF02630">
    <property type="entry name" value="SCO1-SenC"/>
    <property type="match status" value="1"/>
</dbReference>
<feature type="domain" description="Thioredoxin" evidence="4">
    <location>
        <begin position="32"/>
        <end position="196"/>
    </location>
</feature>
<evidence type="ECO:0000256" key="3">
    <source>
        <dbReference type="SAM" id="SignalP"/>
    </source>
</evidence>
<name>A0ABS2PG55_9BACL</name>
<keyword evidence="2" id="KW-0186">Copper</keyword>
<accession>A0ABS2PG55</accession>
<dbReference type="RefSeq" id="WP_204699187.1">
    <property type="nucleotide sequence ID" value="NZ_JAFBEC010000012.1"/>
</dbReference>
<reference evidence="5 6" key="1">
    <citation type="submission" date="2021-01" db="EMBL/GenBank/DDBJ databases">
        <title>Genomic Encyclopedia of Type Strains, Phase IV (KMG-IV): sequencing the most valuable type-strain genomes for metagenomic binning, comparative biology and taxonomic classification.</title>
        <authorList>
            <person name="Goeker M."/>
        </authorList>
    </citation>
    <scope>NUCLEOTIDE SEQUENCE [LARGE SCALE GENOMIC DNA]</scope>
    <source>
        <strain evidence="5 6">DSM 25540</strain>
    </source>
</reference>
<dbReference type="PANTHER" id="PTHR12151">
    <property type="entry name" value="ELECTRON TRANSPORT PROTIN SCO1/SENC FAMILY MEMBER"/>
    <property type="match status" value="1"/>
</dbReference>
<dbReference type="Gene3D" id="3.40.30.10">
    <property type="entry name" value="Glutaredoxin"/>
    <property type="match status" value="1"/>
</dbReference>
<dbReference type="PROSITE" id="PS51352">
    <property type="entry name" value="THIOREDOXIN_2"/>
    <property type="match status" value="1"/>
</dbReference>
<comment type="caution">
    <text evidence="5">The sequence shown here is derived from an EMBL/GenBank/DDBJ whole genome shotgun (WGS) entry which is preliminary data.</text>
</comment>
<evidence type="ECO:0000259" key="4">
    <source>
        <dbReference type="PROSITE" id="PS51352"/>
    </source>
</evidence>
<dbReference type="InterPro" id="IPR036249">
    <property type="entry name" value="Thioredoxin-like_sf"/>
</dbReference>
<evidence type="ECO:0000313" key="6">
    <source>
        <dbReference type="Proteomes" id="UP000741863"/>
    </source>
</evidence>
<dbReference type="Proteomes" id="UP000741863">
    <property type="component" value="Unassembled WGS sequence"/>
</dbReference>
<proteinExistence type="inferred from homology"/>
<evidence type="ECO:0000256" key="2">
    <source>
        <dbReference type="ARBA" id="ARBA00023008"/>
    </source>
</evidence>
<dbReference type="SUPFAM" id="SSF52833">
    <property type="entry name" value="Thioredoxin-like"/>
    <property type="match status" value="1"/>
</dbReference>
<evidence type="ECO:0000313" key="5">
    <source>
        <dbReference type="EMBL" id="MBM7634410.1"/>
    </source>
</evidence>
<organism evidence="5 6">
    <name type="scientific">Geomicrobium sediminis</name>
    <dbReference type="NCBI Taxonomy" id="1347788"/>
    <lineage>
        <taxon>Bacteria</taxon>
        <taxon>Bacillati</taxon>
        <taxon>Bacillota</taxon>
        <taxon>Bacilli</taxon>
        <taxon>Bacillales</taxon>
        <taxon>Geomicrobium</taxon>
    </lineage>
</organism>
<dbReference type="CDD" id="cd02968">
    <property type="entry name" value="SCO"/>
    <property type="match status" value="1"/>
</dbReference>
<feature type="chain" id="PRO_5046306423" evidence="3">
    <location>
        <begin position="21"/>
        <end position="196"/>
    </location>
</feature>
<gene>
    <name evidence="5" type="ORF">JOD17_003516</name>
</gene>
<dbReference type="EMBL" id="JAFBEC010000012">
    <property type="protein sequence ID" value="MBM7634410.1"/>
    <property type="molecule type" value="Genomic_DNA"/>
</dbReference>
<sequence length="196" mass="22490">MKRFIVLTLFLFLASCQNEANIEDVEGITDVSEAGWEVEEFEFTNQYEEGFGLNDVKDDYWLANFIFTQCPTVCNTMTPNMAALQDAVNNESLDVEFVSFTVDPTNDSPEVLRDYAERYGASEENWTFLTGYNDEDIRQLSEGSFRQEMRDDPKGNDIIHGVNFFLINDEQEIIRLYDGLNTPIDEVISDLEQIGL</sequence>
<dbReference type="PROSITE" id="PS51257">
    <property type="entry name" value="PROKAR_LIPOPROTEIN"/>
    <property type="match status" value="1"/>
</dbReference>
<protein>
    <submittedName>
        <fullName evidence="5">Protein SCO1/2</fullName>
    </submittedName>
</protein>
<dbReference type="PANTHER" id="PTHR12151:SF25">
    <property type="entry name" value="LINALOOL DEHYDRATASE_ISOMERASE DOMAIN-CONTAINING PROTEIN"/>
    <property type="match status" value="1"/>
</dbReference>
<dbReference type="InterPro" id="IPR003782">
    <property type="entry name" value="SCO1/SenC"/>
</dbReference>
<keyword evidence="6" id="KW-1185">Reference proteome</keyword>
<dbReference type="InterPro" id="IPR013766">
    <property type="entry name" value="Thioredoxin_domain"/>
</dbReference>
<feature type="signal peptide" evidence="3">
    <location>
        <begin position="1"/>
        <end position="20"/>
    </location>
</feature>
<keyword evidence="3" id="KW-0732">Signal</keyword>
<comment type="similarity">
    <text evidence="1">Belongs to the SCO1/2 family.</text>
</comment>